<accession>A0ABZ2RFS6</accession>
<organism evidence="4 5">
    <name type="scientific">Ectopseudomonas mendocina</name>
    <name type="common">Pseudomonas mendocina</name>
    <dbReference type="NCBI Taxonomy" id="300"/>
    <lineage>
        <taxon>Bacteria</taxon>
        <taxon>Pseudomonadati</taxon>
        <taxon>Pseudomonadota</taxon>
        <taxon>Gammaproteobacteria</taxon>
        <taxon>Pseudomonadales</taxon>
        <taxon>Pseudomonadaceae</taxon>
        <taxon>Ectopseudomonas</taxon>
    </lineage>
</organism>
<evidence type="ECO:0000259" key="2">
    <source>
        <dbReference type="Pfam" id="PF06742"/>
    </source>
</evidence>
<evidence type="ECO:0000313" key="4">
    <source>
        <dbReference type="EMBL" id="WXL24866.1"/>
    </source>
</evidence>
<evidence type="ECO:0000313" key="5">
    <source>
        <dbReference type="Proteomes" id="UP001476583"/>
    </source>
</evidence>
<feature type="chain" id="PRO_5047353637" evidence="1">
    <location>
        <begin position="23"/>
        <end position="461"/>
    </location>
</feature>
<dbReference type="Pfam" id="PF06863">
    <property type="entry name" value="DUF1254"/>
    <property type="match status" value="1"/>
</dbReference>
<dbReference type="PANTHER" id="PTHR36509">
    <property type="entry name" value="BLL3101 PROTEIN"/>
    <property type="match status" value="1"/>
</dbReference>
<protein>
    <submittedName>
        <fullName evidence="4">DUF1254 domain-containing protein</fullName>
    </submittedName>
</protein>
<feature type="domain" description="DUF1254" evidence="3">
    <location>
        <begin position="66"/>
        <end position="196"/>
    </location>
</feature>
<gene>
    <name evidence="4" type="ORF">WG219_16355</name>
</gene>
<dbReference type="Gene3D" id="2.60.40.1610">
    <property type="entry name" value="Domain of unknown function DUF1254"/>
    <property type="match status" value="1"/>
</dbReference>
<evidence type="ECO:0000259" key="3">
    <source>
        <dbReference type="Pfam" id="PF06863"/>
    </source>
</evidence>
<dbReference type="InterPro" id="IPR010621">
    <property type="entry name" value="DUF1214"/>
</dbReference>
<keyword evidence="1" id="KW-0732">Signal</keyword>
<reference evidence="4 5" key="1">
    <citation type="submission" date="2024-03" db="EMBL/GenBank/DDBJ databases">
        <title>Complete genome of BD2.</title>
        <authorList>
            <person name="Cao G."/>
        </authorList>
    </citation>
    <scope>NUCLEOTIDE SEQUENCE [LARGE SCALE GENOMIC DNA]</scope>
    <source>
        <strain evidence="4 5">BD2</strain>
    </source>
</reference>
<dbReference type="InterPro" id="IPR010679">
    <property type="entry name" value="DUF1254"/>
</dbReference>
<keyword evidence="5" id="KW-1185">Reference proteome</keyword>
<feature type="domain" description="DUF1214" evidence="2">
    <location>
        <begin position="337"/>
        <end position="445"/>
    </location>
</feature>
<dbReference type="InterPro" id="IPR037050">
    <property type="entry name" value="DUF1254_sf"/>
</dbReference>
<dbReference type="InterPro" id="IPR037049">
    <property type="entry name" value="DUF1214_C_sf"/>
</dbReference>
<dbReference type="EMBL" id="CP148074">
    <property type="protein sequence ID" value="WXL24866.1"/>
    <property type="molecule type" value="Genomic_DNA"/>
</dbReference>
<feature type="signal peptide" evidence="1">
    <location>
        <begin position="1"/>
        <end position="22"/>
    </location>
</feature>
<dbReference type="PANTHER" id="PTHR36509:SF2">
    <property type="entry name" value="BLL3101 PROTEIN"/>
    <property type="match status" value="1"/>
</dbReference>
<dbReference type="Proteomes" id="UP001476583">
    <property type="component" value="Chromosome"/>
</dbReference>
<name>A0ABZ2RFS6_ECTME</name>
<dbReference type="SUPFAM" id="SSF160935">
    <property type="entry name" value="VPA0735-like"/>
    <property type="match status" value="1"/>
</dbReference>
<dbReference type="Gene3D" id="2.60.120.600">
    <property type="entry name" value="Domain of unknown function DUF1214, C-terminal domain"/>
    <property type="match status" value="1"/>
</dbReference>
<sequence>MRSKLIGSMLVLASSIPGWAYAQVGPDELREIARDTYIYAYPLLVMQITRDVSTNVEKTIDLRAPVNQLAHARGFPDHTYTDVARPNADTLYSAISFDVSKEPLILEVPDAGERYYMLTLQDWWTDVFAAPGTRTTGNGAQTFALVGPNWKGKLPQGVTAYQSPTNDGLMIGRTKANGKADYTSVHSFQSGMRAYPLSAYGKSYSPPSQQVNPQQDMSAPPLQIDKMSAEVYFARFGDLLQRNPPHASDYPILDRMKRIGLVAGEPFELNKLSPEVQQALRNAANDALPMIKSAFRDSGVQKNGWSINLTAIGTYGTDYLRRAGVAYAGLGANVVEDAIYPSAYTDSEGKPLQSDKRYVMHFPADQLPPVRGFWSLTMYDERQLFAANPIDRFAIGDRDKLSFNPDGSLDLYIQREAPEQDKQSNWLPAPASGTFSMNMRLYWPQSSALTGKWTPPQVKAL</sequence>
<evidence type="ECO:0000256" key="1">
    <source>
        <dbReference type="SAM" id="SignalP"/>
    </source>
</evidence>
<dbReference type="Pfam" id="PF06742">
    <property type="entry name" value="DUF1214"/>
    <property type="match status" value="1"/>
</dbReference>
<proteinExistence type="predicted"/>